<feature type="transmembrane region" description="Helical" evidence="1">
    <location>
        <begin position="198"/>
        <end position="217"/>
    </location>
</feature>
<feature type="non-terminal residue" evidence="2">
    <location>
        <position position="243"/>
    </location>
</feature>
<proteinExistence type="predicted"/>
<reference evidence="2 3" key="1">
    <citation type="journal article" date="2019" name="Nat. Med.">
        <title>A library of human gut bacterial isolates paired with longitudinal multiomics data enables mechanistic microbiome research.</title>
        <authorList>
            <person name="Poyet M."/>
            <person name="Groussin M."/>
            <person name="Gibbons S.M."/>
            <person name="Avila-Pacheco J."/>
            <person name="Jiang X."/>
            <person name="Kearney S.M."/>
            <person name="Perrotta A.R."/>
            <person name="Berdy B."/>
            <person name="Zhao S."/>
            <person name="Lieberman T.D."/>
            <person name="Swanson P.K."/>
            <person name="Smith M."/>
            <person name="Roesemann S."/>
            <person name="Alexander J.E."/>
            <person name="Rich S.A."/>
            <person name="Livny J."/>
            <person name="Vlamakis H."/>
            <person name="Clish C."/>
            <person name="Bullock K."/>
            <person name="Deik A."/>
            <person name="Scott J."/>
            <person name="Pierce K.A."/>
            <person name="Xavier R.J."/>
            <person name="Alm E.J."/>
        </authorList>
    </citation>
    <scope>NUCLEOTIDE SEQUENCE [LARGE SCALE GENOMIC DNA]</scope>
    <source>
        <strain evidence="2 3">BIOML-A163</strain>
    </source>
</reference>
<feature type="transmembrane region" description="Helical" evidence="1">
    <location>
        <begin position="6"/>
        <end position="23"/>
    </location>
</feature>
<dbReference type="PANTHER" id="PTHR38434:SF1">
    <property type="entry name" value="BLL2549 PROTEIN"/>
    <property type="match status" value="1"/>
</dbReference>
<keyword evidence="1" id="KW-0812">Transmembrane</keyword>
<evidence type="ECO:0000313" key="3">
    <source>
        <dbReference type="Proteomes" id="UP000323717"/>
    </source>
</evidence>
<keyword evidence="1" id="KW-1133">Transmembrane helix</keyword>
<sequence>MDDINTVYALLVLIMFFVLLSRLDNRFGKIERELNEIKKRMDDYLKVQQRGVTEKVKPEGEALKKENEDISASPQIIEKTSTLETKQQKETVPEKQKPVVETVIRETLEETPEKTVETELEDVCVEAVPRQKKQVNYEKFIGENLFGKIGILIFVIGVGFFVKYAIDKNWINETFRTVLGFLTGAVLLAVAERLQKKYRTFSSLLAGGAFAVFYLTVAIAFHYYHIFSQTMAFIILIGVTVFM</sequence>
<organism evidence="2 3">
    <name type="scientific">Bacteroides ovatus</name>
    <dbReference type="NCBI Taxonomy" id="28116"/>
    <lineage>
        <taxon>Bacteria</taxon>
        <taxon>Pseudomonadati</taxon>
        <taxon>Bacteroidota</taxon>
        <taxon>Bacteroidia</taxon>
        <taxon>Bacteroidales</taxon>
        <taxon>Bacteroidaceae</taxon>
        <taxon>Bacteroides</taxon>
    </lineage>
</organism>
<evidence type="ECO:0000256" key="1">
    <source>
        <dbReference type="SAM" id="Phobius"/>
    </source>
</evidence>
<comment type="caution">
    <text evidence="2">The sequence shown here is derived from an EMBL/GenBank/DDBJ whole genome shotgun (WGS) entry which is preliminary data.</text>
</comment>
<dbReference type="InterPro" id="IPR019286">
    <property type="entry name" value="DUF2339_TM"/>
</dbReference>
<dbReference type="Pfam" id="PF10101">
    <property type="entry name" value="DUF2339"/>
    <property type="match status" value="1"/>
</dbReference>
<keyword evidence="1" id="KW-0472">Membrane</keyword>
<dbReference type="Proteomes" id="UP000323717">
    <property type="component" value="Unassembled WGS sequence"/>
</dbReference>
<feature type="transmembrane region" description="Helical" evidence="1">
    <location>
        <begin position="174"/>
        <end position="191"/>
    </location>
</feature>
<dbReference type="PANTHER" id="PTHR38434">
    <property type="entry name" value="BLL2549 PROTEIN"/>
    <property type="match status" value="1"/>
</dbReference>
<feature type="transmembrane region" description="Helical" evidence="1">
    <location>
        <begin position="223"/>
        <end position="242"/>
    </location>
</feature>
<dbReference type="EMBL" id="VWLE01000198">
    <property type="protein sequence ID" value="KAA3950991.1"/>
    <property type="molecule type" value="Genomic_DNA"/>
</dbReference>
<accession>A0A5M5C1M2</accession>
<protein>
    <submittedName>
        <fullName evidence="2">DUF2339 domain-containing protein</fullName>
    </submittedName>
</protein>
<name>A0A5M5C1M2_BACOV</name>
<dbReference type="AlphaFoldDB" id="A0A5M5C1M2"/>
<evidence type="ECO:0000313" key="2">
    <source>
        <dbReference type="EMBL" id="KAA3950991.1"/>
    </source>
</evidence>
<feature type="transmembrane region" description="Helical" evidence="1">
    <location>
        <begin position="140"/>
        <end position="162"/>
    </location>
</feature>
<gene>
    <name evidence="2" type="ORF">F3D71_14255</name>
</gene>